<reference evidence="4" key="1">
    <citation type="submission" date="2016-06" db="EMBL/GenBank/DDBJ databases">
        <authorList>
            <person name="Cuomo C."/>
            <person name="Litvintseva A."/>
            <person name="Heitman J."/>
            <person name="Chen Y."/>
            <person name="Sun S."/>
            <person name="Springer D."/>
            <person name="Dromer F."/>
            <person name="Young S."/>
            <person name="Zeng Q."/>
            <person name="Chapman S."/>
            <person name="Gujja S."/>
            <person name="Saif S."/>
            <person name="Birren B."/>
        </authorList>
    </citation>
    <scope>NUCLEOTIDE SEQUENCE</scope>
    <source>
        <strain evidence="4">CBS 7841</strain>
    </source>
</reference>
<keyword evidence="1" id="KW-0143">Chaperone</keyword>
<dbReference type="PANTHER" id="PTHR12828">
    <property type="entry name" value="PROTEASOME MATURATION PROTEIN UMP1"/>
    <property type="match status" value="1"/>
</dbReference>
<dbReference type="RefSeq" id="XP_066071291.1">
    <property type="nucleotide sequence ID" value="XM_066215194.1"/>
</dbReference>
<evidence type="ECO:0000256" key="3">
    <source>
        <dbReference type="SAM" id="MobiDB-lite"/>
    </source>
</evidence>
<feature type="region of interest" description="Disordered" evidence="3">
    <location>
        <begin position="1"/>
        <end position="31"/>
    </location>
</feature>
<dbReference type="GeneID" id="91090040"/>
<dbReference type="GO" id="GO:0043248">
    <property type="term" value="P:proteasome assembly"/>
    <property type="evidence" value="ECO:0007669"/>
    <property type="project" value="InterPro"/>
</dbReference>
<comment type="similarity">
    <text evidence="2">Belongs to the POMP/UMP1 family.</text>
</comment>
<name>A0AAJ8JXW2_9TREE</name>
<organism evidence="4 5">
    <name type="scientific">Cryptococcus depauperatus CBS 7841</name>
    <dbReference type="NCBI Taxonomy" id="1295531"/>
    <lineage>
        <taxon>Eukaryota</taxon>
        <taxon>Fungi</taxon>
        <taxon>Dikarya</taxon>
        <taxon>Basidiomycota</taxon>
        <taxon>Agaricomycotina</taxon>
        <taxon>Tremellomycetes</taxon>
        <taxon>Tremellales</taxon>
        <taxon>Cryptococcaceae</taxon>
        <taxon>Cryptococcus</taxon>
    </lineage>
</organism>
<evidence type="ECO:0000256" key="2">
    <source>
        <dbReference type="ARBA" id="ARBA00043974"/>
    </source>
</evidence>
<dbReference type="KEGG" id="cdep:91090040"/>
<keyword evidence="5" id="KW-1185">Reference proteome</keyword>
<protein>
    <recommendedName>
        <fullName evidence="6">Proteasome maturation protein</fullName>
    </recommendedName>
</protein>
<dbReference type="Proteomes" id="UP000094043">
    <property type="component" value="Chromosome 7"/>
</dbReference>
<evidence type="ECO:0008006" key="6">
    <source>
        <dbReference type="Google" id="ProtNLM"/>
    </source>
</evidence>
<dbReference type="InterPro" id="IPR008012">
    <property type="entry name" value="Ump1"/>
</dbReference>
<evidence type="ECO:0000313" key="5">
    <source>
        <dbReference type="Proteomes" id="UP000094043"/>
    </source>
</evidence>
<dbReference type="PANTHER" id="PTHR12828:SF3">
    <property type="entry name" value="PROTEASOME MATURATION PROTEIN"/>
    <property type="match status" value="1"/>
</dbReference>
<sequence length="163" mass="17532">MASLKIVPSATAQSHAVSTHSTAHPVSGLHDTFRYGPQSAAQSVAAGVHSPLEMRLKRWNQTRAELQQSLQRNTFGLAVPMKQAMEIKLVQEVGSVKQTSFDPVQSPHNPLLDPTPLGGSPNLALEILQGKDETLEVDEFMGGGQDLASVLDVNAVMEKKRGI</sequence>
<reference evidence="4" key="3">
    <citation type="submission" date="2024-01" db="EMBL/GenBank/DDBJ databases">
        <authorList>
            <person name="Coelho M.A."/>
            <person name="David-Palma M."/>
            <person name="Shea T."/>
            <person name="Sun S."/>
            <person name="Cuomo C.A."/>
            <person name="Heitman J."/>
        </authorList>
    </citation>
    <scope>NUCLEOTIDE SEQUENCE</scope>
    <source>
        <strain evidence="4">CBS 7841</strain>
    </source>
</reference>
<dbReference type="GO" id="GO:0005737">
    <property type="term" value="C:cytoplasm"/>
    <property type="evidence" value="ECO:0007669"/>
    <property type="project" value="TreeGrafter"/>
</dbReference>
<reference evidence="4" key="2">
    <citation type="journal article" date="2022" name="Elife">
        <title>Obligate sexual reproduction of a homothallic fungus closely related to the Cryptococcus pathogenic species complex.</title>
        <authorList>
            <person name="Passer A.R."/>
            <person name="Clancey S.A."/>
            <person name="Shea T."/>
            <person name="David-Palma M."/>
            <person name="Averette A.F."/>
            <person name="Boekhout T."/>
            <person name="Porcel B.M."/>
            <person name="Nowrousian M."/>
            <person name="Cuomo C.A."/>
            <person name="Sun S."/>
            <person name="Heitman J."/>
            <person name="Coelho M.A."/>
        </authorList>
    </citation>
    <scope>NUCLEOTIDE SEQUENCE</scope>
    <source>
        <strain evidence="4">CBS 7841</strain>
    </source>
</reference>
<dbReference type="Pfam" id="PF05348">
    <property type="entry name" value="UMP1"/>
    <property type="match status" value="1"/>
</dbReference>
<dbReference type="GO" id="GO:0005634">
    <property type="term" value="C:nucleus"/>
    <property type="evidence" value="ECO:0007669"/>
    <property type="project" value="TreeGrafter"/>
</dbReference>
<proteinExistence type="inferred from homology"/>
<feature type="compositionally biased region" description="Polar residues" evidence="3">
    <location>
        <begin position="10"/>
        <end position="24"/>
    </location>
</feature>
<dbReference type="AlphaFoldDB" id="A0AAJ8JXW2"/>
<dbReference type="EMBL" id="CP143790">
    <property type="protein sequence ID" value="WVN90591.1"/>
    <property type="molecule type" value="Genomic_DNA"/>
</dbReference>
<evidence type="ECO:0000313" key="4">
    <source>
        <dbReference type="EMBL" id="WVN90591.1"/>
    </source>
</evidence>
<accession>A0AAJ8JXW2</accession>
<evidence type="ECO:0000256" key="1">
    <source>
        <dbReference type="ARBA" id="ARBA00023186"/>
    </source>
</evidence>
<gene>
    <name evidence="4" type="ORF">L203_105831</name>
</gene>